<accession>A0A7C2YLI3</accession>
<sequence>MVEIKKAAVAGCPLYAKLEYFNPYSQSIKDRPAKVLLDAALSRRPNRIYEASSGNFAIALTLLSNAHGIPVRIYLPKGTPKSTFSILKILGAEVVSTDFESITPEMVEMVKRDAERDGALNLNQFENDLNPLAHYNGTGKEIVEQLKKERIRPTHLVIGIGTSGTLWGITRRMREVEEWKGIKIIGVQPARGTKIPGIKRIESKPKWLSLVEPDAIVDVSDKEAAIGAAEIARKEGLPIGLSSGAAYMAYRKIAEVERGIYVTIFPDSIYKYVEKMEELLGGSLL</sequence>
<dbReference type="PANTHER" id="PTHR10314">
    <property type="entry name" value="CYSTATHIONINE BETA-SYNTHASE"/>
    <property type="match status" value="1"/>
</dbReference>
<organism evidence="2">
    <name type="scientific">Fervidicoccus fontis</name>
    <dbReference type="NCBI Taxonomy" id="683846"/>
    <lineage>
        <taxon>Archaea</taxon>
        <taxon>Thermoproteota</taxon>
        <taxon>Thermoprotei</taxon>
        <taxon>Fervidicoccales</taxon>
        <taxon>Fervidicoccaceae</taxon>
        <taxon>Fervidicoccus</taxon>
    </lineage>
</organism>
<name>A0A7C2YLI3_9CREN</name>
<dbReference type="InterPro" id="IPR001926">
    <property type="entry name" value="TrpB-like_PALP"/>
</dbReference>
<dbReference type="InterPro" id="IPR036052">
    <property type="entry name" value="TrpB-like_PALP_sf"/>
</dbReference>
<dbReference type="AlphaFoldDB" id="A0A7C2YLI3"/>
<proteinExistence type="predicted"/>
<reference evidence="2" key="1">
    <citation type="journal article" date="2020" name="mSystems">
        <title>Genome- and Community-Level Interaction Insights into Carbon Utilization and Element Cycling Functions of Hydrothermarchaeota in Hydrothermal Sediment.</title>
        <authorList>
            <person name="Zhou Z."/>
            <person name="Liu Y."/>
            <person name="Xu W."/>
            <person name="Pan J."/>
            <person name="Luo Z.H."/>
            <person name="Li M."/>
        </authorList>
    </citation>
    <scope>NUCLEOTIDE SEQUENCE [LARGE SCALE GENOMIC DNA]</scope>
    <source>
        <strain evidence="2">SpSt-1259</strain>
    </source>
</reference>
<gene>
    <name evidence="2" type="ORF">ENO36_02820</name>
</gene>
<protein>
    <submittedName>
        <fullName evidence="2">Pyridoxal-phosphate dependent enzyme</fullName>
    </submittedName>
</protein>
<dbReference type="Pfam" id="PF00291">
    <property type="entry name" value="PALP"/>
    <property type="match status" value="1"/>
</dbReference>
<dbReference type="EMBL" id="DSFE01000061">
    <property type="protein sequence ID" value="HEU97772.1"/>
    <property type="molecule type" value="Genomic_DNA"/>
</dbReference>
<dbReference type="SUPFAM" id="SSF53686">
    <property type="entry name" value="Tryptophan synthase beta subunit-like PLP-dependent enzymes"/>
    <property type="match status" value="1"/>
</dbReference>
<dbReference type="InterPro" id="IPR050214">
    <property type="entry name" value="Cys_Synth/Cystath_Beta-Synth"/>
</dbReference>
<evidence type="ECO:0000313" key="2">
    <source>
        <dbReference type="EMBL" id="HEU97772.1"/>
    </source>
</evidence>
<evidence type="ECO:0000259" key="1">
    <source>
        <dbReference type="Pfam" id="PF00291"/>
    </source>
</evidence>
<feature type="domain" description="Tryptophan synthase beta chain-like PALP" evidence="1">
    <location>
        <begin position="9"/>
        <end position="267"/>
    </location>
</feature>
<dbReference type="Proteomes" id="UP000885664">
    <property type="component" value="Unassembled WGS sequence"/>
</dbReference>
<comment type="caution">
    <text evidence="2">The sequence shown here is derived from an EMBL/GenBank/DDBJ whole genome shotgun (WGS) entry which is preliminary data.</text>
</comment>
<dbReference type="Gene3D" id="3.40.50.1100">
    <property type="match status" value="2"/>
</dbReference>